<organism evidence="1 2">
    <name type="scientific">Vibrio coralliirubri</name>
    <dbReference type="NCBI Taxonomy" id="1516159"/>
    <lineage>
        <taxon>Bacteria</taxon>
        <taxon>Pseudomonadati</taxon>
        <taxon>Pseudomonadota</taxon>
        <taxon>Gammaproteobacteria</taxon>
        <taxon>Vibrionales</taxon>
        <taxon>Vibrionaceae</taxon>
        <taxon>Vibrio</taxon>
    </lineage>
</organism>
<gene>
    <name evidence="1" type="ORF">VCR31J2_1280289</name>
</gene>
<proteinExistence type="predicted"/>
<protein>
    <submittedName>
        <fullName evidence="1">Uncharacterized protein</fullName>
    </submittedName>
</protein>
<comment type="caution">
    <text evidence="1">The sequence shown here is derived from an EMBL/GenBank/DDBJ whole genome shotgun (WGS) entry which is preliminary data.</text>
</comment>
<keyword evidence="2" id="KW-1185">Reference proteome</keyword>
<reference evidence="1 2" key="1">
    <citation type="submission" date="2014-06" db="EMBL/GenBank/DDBJ databases">
        <authorList>
            <person name="Le Roux F."/>
        </authorList>
    </citation>
    <scope>NUCLEOTIDE SEQUENCE [LARGE SCALE GENOMIC DNA]</scope>
    <source>
        <strain evidence="1 2">J2-31</strain>
    </source>
</reference>
<evidence type="ECO:0000313" key="2">
    <source>
        <dbReference type="Proteomes" id="UP000041625"/>
    </source>
</evidence>
<dbReference type="EMBL" id="CCKJ01000033">
    <property type="protein sequence ID" value="CDT69707.1"/>
    <property type="molecule type" value="Genomic_DNA"/>
</dbReference>
<accession>A0AA86X0J8</accession>
<sequence>MLQMMATIGSEWLAKSYNYKVVSKWMHIVLPTLNQHYVTRLLSWHRKG</sequence>
<name>A0AA86X0J8_9VIBR</name>
<dbReference type="AlphaFoldDB" id="A0AA86X0J8"/>
<dbReference type="Proteomes" id="UP000041625">
    <property type="component" value="Unassembled WGS sequence"/>
</dbReference>
<evidence type="ECO:0000313" key="1">
    <source>
        <dbReference type="EMBL" id="CDT69707.1"/>
    </source>
</evidence>